<evidence type="ECO:0000313" key="2">
    <source>
        <dbReference type="Proteomes" id="UP000318946"/>
    </source>
</evidence>
<dbReference type="CDD" id="cd00085">
    <property type="entry name" value="HNHc"/>
    <property type="match status" value="1"/>
</dbReference>
<dbReference type="GeneID" id="78340769"/>
<dbReference type="Proteomes" id="UP000318946">
    <property type="component" value="Chromosome"/>
</dbReference>
<dbReference type="KEGG" id="acou:A5CBH24_00480"/>
<gene>
    <name evidence="1" type="ORF">A5CBH24_00480</name>
</gene>
<keyword evidence="2" id="KW-1185">Reference proteome</keyword>
<dbReference type="RefSeq" id="WP_141411792.1">
    <property type="nucleotide sequence ID" value="NZ_AP019735.1"/>
</dbReference>
<accession>A0A4Y1WPX8</accession>
<evidence type="ECO:0008006" key="3">
    <source>
        <dbReference type="Google" id="ProtNLM"/>
    </source>
</evidence>
<dbReference type="Gene3D" id="1.10.30.50">
    <property type="match status" value="1"/>
</dbReference>
<proteinExistence type="predicted"/>
<organism evidence="1 2">
    <name type="scientific">Alistipes communis</name>
    <dbReference type="NCBI Taxonomy" id="2585118"/>
    <lineage>
        <taxon>Bacteria</taxon>
        <taxon>Pseudomonadati</taxon>
        <taxon>Bacteroidota</taxon>
        <taxon>Bacteroidia</taxon>
        <taxon>Bacteroidales</taxon>
        <taxon>Rikenellaceae</taxon>
        <taxon>Alistipes</taxon>
    </lineage>
</organism>
<dbReference type="OrthoDB" id="9816185at2"/>
<evidence type="ECO:0000313" key="1">
    <source>
        <dbReference type="EMBL" id="BBL02735.1"/>
    </source>
</evidence>
<dbReference type="AlphaFoldDB" id="A0A4Y1WPX8"/>
<dbReference type="EMBL" id="AP019735">
    <property type="protein sequence ID" value="BBL02735.1"/>
    <property type="molecule type" value="Genomic_DNA"/>
</dbReference>
<protein>
    <recommendedName>
        <fullName evidence="3">HNH domain-containing protein</fullName>
    </recommendedName>
</protein>
<sequence>MKRIYIDDKLYHIAKDYAKDPFARRRKDFKRPPVLLQELYAALPEEDASYREYVQKIIDEYEDLNCLKPSEVARTKRKFDRILPEADLGKIFTIEGESAKFYDLIIKALRYDDLRKSDYIRNSGYLGLSIKTCVYCNAQLAVVVEKTAGGTQAKFQLDHIRPKSKYPFLAISFFNLCPSCGNCNSVKNDNSVKFDLYTEDSKDDLNPFLFYVTKDSIVKYMKSYDEECLKVGFLSTDGYQALSKDHDKNFSITGIYNTQKDIVAELIQKKEIYTESYKRHLAKQFKDLFKDESIINRLIIGNYDTVEDIHKRPMAKFTQDIARQLNLIK</sequence>
<name>A0A4Y1WPX8_9BACT</name>
<dbReference type="InterPro" id="IPR003615">
    <property type="entry name" value="HNH_nuc"/>
</dbReference>
<reference evidence="1" key="1">
    <citation type="journal article" date="2020" name="Int. J. Syst. Evol. Microbiol.">
        <title>Alistipes communis sp. nov., Alistipes dispar sp. nov. and Alistipes onderdonkii subsp. vulgaris subsp. nov., isolated from human faeces, and creation of Alistipes onderdonkii subsp. onderdonkii subsp. nov.</title>
        <authorList>
            <person name="Sakamoto M."/>
            <person name="Ikeyama N."/>
            <person name="Ogata Y."/>
            <person name="Suda W."/>
            <person name="Iino T."/>
            <person name="Hattori M."/>
            <person name="Ohkuma M."/>
        </authorList>
    </citation>
    <scope>NUCLEOTIDE SEQUENCE</scope>
    <source>
        <strain evidence="1">5CBH24</strain>
    </source>
</reference>